<evidence type="ECO:0000313" key="15">
    <source>
        <dbReference type="Proteomes" id="UP000486351"/>
    </source>
</evidence>
<evidence type="ECO:0000313" key="3">
    <source>
        <dbReference type="EMBL" id="KAE9108687.1"/>
    </source>
</evidence>
<dbReference type="Proteomes" id="UP000440367">
    <property type="component" value="Unassembled WGS sequence"/>
</dbReference>
<comment type="caution">
    <text evidence="1">The sequence shown here is derived from an EMBL/GenBank/DDBJ whole genome shotgun (WGS) entry which is preliminary data.</text>
</comment>
<dbReference type="Proteomes" id="UP000440732">
    <property type="component" value="Unassembled WGS sequence"/>
</dbReference>
<dbReference type="EMBL" id="QXGD01000776">
    <property type="protein sequence ID" value="KAE9225073.1"/>
    <property type="molecule type" value="Genomic_DNA"/>
</dbReference>
<dbReference type="OrthoDB" id="10277590at2759"/>
<dbReference type="Proteomes" id="UP000441208">
    <property type="component" value="Unassembled WGS sequence"/>
</dbReference>
<dbReference type="Proteomes" id="UP000433483">
    <property type="component" value="Unassembled WGS sequence"/>
</dbReference>
<proteinExistence type="predicted"/>
<evidence type="ECO:0000313" key="1">
    <source>
        <dbReference type="EMBL" id="KAE8997735.1"/>
    </source>
</evidence>
<dbReference type="Proteomes" id="UP000488956">
    <property type="component" value="Unassembled WGS sequence"/>
</dbReference>
<evidence type="ECO:0000313" key="8">
    <source>
        <dbReference type="EMBL" id="KAE9311596.1"/>
    </source>
</evidence>
<dbReference type="EMBL" id="QXFY01001695">
    <property type="protein sequence ID" value="KAE9311596.1"/>
    <property type="molecule type" value="Genomic_DNA"/>
</dbReference>
<organism evidence="1 13">
    <name type="scientific">Phytophthora fragariae</name>
    <dbReference type="NCBI Taxonomy" id="53985"/>
    <lineage>
        <taxon>Eukaryota</taxon>
        <taxon>Sar</taxon>
        <taxon>Stramenopiles</taxon>
        <taxon>Oomycota</taxon>
        <taxon>Peronosporomycetes</taxon>
        <taxon>Peronosporales</taxon>
        <taxon>Peronosporaceae</taxon>
        <taxon>Phytophthora</taxon>
    </lineage>
</organism>
<evidence type="ECO:0000313" key="12">
    <source>
        <dbReference type="Proteomes" id="UP000441208"/>
    </source>
</evidence>
<dbReference type="Proteomes" id="UP000460718">
    <property type="component" value="Unassembled WGS sequence"/>
</dbReference>
<evidence type="ECO:0000313" key="16">
    <source>
        <dbReference type="Proteomes" id="UP000488956"/>
    </source>
</evidence>
<dbReference type="EMBL" id="QXGA01000662">
    <property type="protein sequence ID" value="KAE9142891.1"/>
    <property type="molecule type" value="Genomic_DNA"/>
</dbReference>
<protein>
    <submittedName>
        <fullName evidence="1">Uncharacterized protein</fullName>
    </submittedName>
</protein>
<evidence type="ECO:0000313" key="5">
    <source>
        <dbReference type="EMBL" id="KAE9197789.1"/>
    </source>
</evidence>
<dbReference type="Proteomes" id="UP000486351">
    <property type="component" value="Unassembled WGS sequence"/>
</dbReference>
<reference evidence="13 14" key="1">
    <citation type="submission" date="2018-09" db="EMBL/GenBank/DDBJ databases">
        <title>Genomic investigation of the strawberry pathogen Phytophthora fragariae indicates pathogenicity is determined by transcriptional variation in three key races.</title>
        <authorList>
            <person name="Adams T.M."/>
            <person name="Armitage A.D."/>
            <person name="Sobczyk M.K."/>
            <person name="Bates H.J."/>
            <person name="Dunwell J.M."/>
            <person name="Nellist C.F."/>
            <person name="Harrison R.J."/>
        </authorList>
    </citation>
    <scope>NUCLEOTIDE SEQUENCE [LARGE SCALE GENOMIC DNA]</scope>
    <source>
        <strain evidence="6 10">BC-1</strain>
        <strain evidence="7 14">BC-23</strain>
        <strain evidence="5 9">NOV-27</strain>
        <strain evidence="4 11">NOV-5</strain>
        <strain evidence="2 12">NOV-71</strain>
        <strain evidence="8 15">NOV-77</strain>
        <strain evidence="3 16">ONT-3</strain>
        <strain evidence="1 13">SCRP245</strain>
    </source>
</reference>
<dbReference type="EMBL" id="QXFW01001039">
    <property type="protein sequence ID" value="KAE8997735.1"/>
    <property type="molecule type" value="Genomic_DNA"/>
</dbReference>
<evidence type="ECO:0000313" key="10">
    <source>
        <dbReference type="Proteomes" id="UP000440367"/>
    </source>
</evidence>
<evidence type="ECO:0000313" key="13">
    <source>
        <dbReference type="Proteomes" id="UP000460718"/>
    </source>
</evidence>
<dbReference type="EMBL" id="QXFZ01001067">
    <property type="protein sequence ID" value="KAE9097772.1"/>
    <property type="molecule type" value="Genomic_DNA"/>
</dbReference>
<evidence type="ECO:0000313" key="2">
    <source>
        <dbReference type="EMBL" id="KAE9097772.1"/>
    </source>
</evidence>
<dbReference type="EMBL" id="QXGC01000622">
    <property type="protein sequence ID" value="KAE9227286.1"/>
    <property type="molecule type" value="Genomic_DNA"/>
</dbReference>
<keyword evidence="9" id="KW-1185">Reference proteome</keyword>
<evidence type="ECO:0000313" key="6">
    <source>
        <dbReference type="EMBL" id="KAE9225073.1"/>
    </source>
</evidence>
<evidence type="ECO:0000313" key="14">
    <source>
        <dbReference type="Proteomes" id="UP000476176"/>
    </source>
</evidence>
<dbReference type="Proteomes" id="UP000476176">
    <property type="component" value="Unassembled WGS sequence"/>
</dbReference>
<evidence type="ECO:0000313" key="7">
    <source>
        <dbReference type="EMBL" id="KAE9227286.1"/>
    </source>
</evidence>
<sequence length="75" mass="7488">MTAVLPCSVASVAATTLCCSIRRSHAVGPRCSVASGIPSPGTLVSVGADEIGITAATIIPVHGRSMLLVDIVDLT</sequence>
<accession>A0A6A3JZB0</accession>
<evidence type="ECO:0000313" key="11">
    <source>
        <dbReference type="Proteomes" id="UP000440732"/>
    </source>
</evidence>
<evidence type="ECO:0000313" key="4">
    <source>
        <dbReference type="EMBL" id="KAE9142891.1"/>
    </source>
</evidence>
<evidence type="ECO:0000313" key="9">
    <source>
        <dbReference type="Proteomes" id="UP000433483"/>
    </source>
</evidence>
<gene>
    <name evidence="6" type="ORF">PF002_g14513</name>
    <name evidence="7" type="ORF">PF004_g11407</name>
    <name evidence="5" type="ORF">PF005_g16376</name>
    <name evidence="4" type="ORF">PF006_g12047</name>
    <name evidence="2" type="ORF">PF007_g16505</name>
    <name evidence="8" type="ORF">PF008_g20173</name>
    <name evidence="3" type="ORF">PF010_g11815</name>
    <name evidence="1" type="ORF">PF011_g15354</name>
</gene>
<dbReference type="EMBL" id="QXFX01000639">
    <property type="protein sequence ID" value="KAE9108687.1"/>
    <property type="molecule type" value="Genomic_DNA"/>
</dbReference>
<name>A0A6A3JZB0_9STRA</name>
<dbReference type="AlphaFoldDB" id="A0A6A3JZB0"/>
<dbReference type="EMBL" id="QXGB01001067">
    <property type="protein sequence ID" value="KAE9197789.1"/>
    <property type="molecule type" value="Genomic_DNA"/>
</dbReference>